<dbReference type="EMBL" id="MT143882">
    <property type="protein sequence ID" value="QJB04410.1"/>
    <property type="molecule type" value="Genomic_DNA"/>
</dbReference>
<dbReference type="InterPro" id="IPR002789">
    <property type="entry name" value="HerA_central"/>
</dbReference>
<gene>
    <name evidence="3" type="ORF">MM171A00411_0036</name>
    <name evidence="4" type="ORF">MM171B00292_0011</name>
</gene>
<organism evidence="4">
    <name type="scientific">viral metagenome</name>
    <dbReference type="NCBI Taxonomy" id="1070528"/>
    <lineage>
        <taxon>unclassified sequences</taxon>
        <taxon>metagenomes</taxon>
        <taxon>organismal metagenomes</taxon>
    </lineage>
</organism>
<dbReference type="EMBL" id="MT143696">
    <property type="protein sequence ID" value="QJB00574.1"/>
    <property type="molecule type" value="Genomic_DNA"/>
</dbReference>
<evidence type="ECO:0000313" key="3">
    <source>
        <dbReference type="EMBL" id="QJB00574.1"/>
    </source>
</evidence>
<dbReference type="Gene3D" id="3.40.50.300">
    <property type="entry name" value="P-loop containing nucleotide triphosphate hydrolases"/>
    <property type="match status" value="1"/>
</dbReference>
<protein>
    <recommendedName>
        <fullName evidence="2">Helicase HerA central domain-containing protein</fullName>
    </recommendedName>
</protein>
<dbReference type="InterPro" id="IPR027417">
    <property type="entry name" value="P-loop_NTPase"/>
</dbReference>
<dbReference type="PANTHER" id="PTHR42957:SF1">
    <property type="entry name" value="HELICASE MJ1565-RELATED"/>
    <property type="match status" value="1"/>
</dbReference>
<dbReference type="InterPro" id="IPR008571">
    <property type="entry name" value="HerA-like"/>
</dbReference>
<evidence type="ECO:0000259" key="2">
    <source>
        <dbReference type="Pfam" id="PF01935"/>
    </source>
</evidence>
<accession>A0A6M3MEB2</accession>
<keyword evidence="1" id="KW-0175">Coiled coil</keyword>
<dbReference type="PANTHER" id="PTHR42957">
    <property type="entry name" value="HELICASE MJ1565-RELATED"/>
    <property type="match status" value="1"/>
</dbReference>
<proteinExistence type="predicted"/>
<dbReference type="SUPFAM" id="SSF52540">
    <property type="entry name" value="P-loop containing nucleoside triphosphate hydrolases"/>
    <property type="match status" value="2"/>
</dbReference>
<feature type="coiled-coil region" evidence="1">
    <location>
        <begin position="285"/>
        <end position="396"/>
    </location>
</feature>
<name>A0A6M3MEB2_9ZZZZ</name>
<evidence type="ECO:0000313" key="4">
    <source>
        <dbReference type="EMBL" id="QJB04410.1"/>
    </source>
</evidence>
<dbReference type="AlphaFoldDB" id="A0A6M3MEB2"/>
<evidence type="ECO:0000256" key="1">
    <source>
        <dbReference type="SAM" id="Coils"/>
    </source>
</evidence>
<feature type="domain" description="Helicase HerA central" evidence="2">
    <location>
        <begin position="26"/>
        <end position="108"/>
    </location>
</feature>
<dbReference type="Pfam" id="PF01935">
    <property type="entry name" value="DUF87"/>
    <property type="match status" value="1"/>
</dbReference>
<reference evidence="4" key="1">
    <citation type="submission" date="2020-03" db="EMBL/GenBank/DDBJ databases">
        <title>The deep terrestrial virosphere.</title>
        <authorList>
            <person name="Holmfeldt K."/>
            <person name="Nilsson E."/>
            <person name="Simone D."/>
            <person name="Lopez-Fernandez M."/>
            <person name="Wu X."/>
            <person name="de Brujin I."/>
            <person name="Lundin D."/>
            <person name="Andersson A."/>
            <person name="Bertilsson S."/>
            <person name="Dopson M."/>
        </authorList>
    </citation>
    <scope>NUCLEOTIDE SEQUENCE</scope>
    <source>
        <strain evidence="3">MM171A00411</strain>
        <strain evidence="4">MM171B00292</strain>
    </source>
</reference>
<sequence>MKLTLSSDYTLDTDDYAAEGVRINAMGMSGAGKSNTTAILAEQIIEQGGQVIIIEPVAEWHTLKAHYSNVVVIGGPFQDLPIDVRFIPEYVETALANGINLVVNVSDFETDEEQRDFVSRFLRSLYAREQRHRKPVFLFLEEADIWAPQMYDRFSRPCRDAVRTIAKRGRKIGLFLVLITQRPADIDKTPTSQAPIHILGKFAAPADLDSKTGVMFYAKKLNTKITEKDFMQLKILKGEYAEFFINDAHGFRKVRVPAEMRKTPHGADTPDIEYAPVQVELAPVLEDLRKKLEEAMATKDAEESEINKLRKTIESLERTVERQGEQLRLASDLRSLLQGGDTADGADVAKKIMELEERHEEELQNIKNTWTSPEKLKDLEGELEKANKRAELLFENMLRYEAFEDALVNLIKHRMPTPAAVVDEKVLERLIDKKFSSLSASKRQRIQAPGETGIPWVDLWIPKLKKMERGIVVLLAGKIGTPLTKEQIALMLTYSVKGGSFNSAMSNLKKRYKLIIQEGDKYKIAESPT</sequence>